<evidence type="ECO:0000313" key="4">
    <source>
        <dbReference type="Proteomes" id="UP000196125"/>
    </source>
</evidence>
<name>A0A1Y6IY43_9VIBR</name>
<evidence type="ECO:0008006" key="6">
    <source>
        <dbReference type="Google" id="ProtNLM"/>
    </source>
</evidence>
<dbReference type="OrthoDB" id="9823909at2"/>
<evidence type="ECO:0000313" key="5">
    <source>
        <dbReference type="Proteomes" id="UP001283366"/>
    </source>
</evidence>
<dbReference type="RefSeq" id="WP_087482586.1">
    <property type="nucleotide sequence ID" value="NZ_AP024884.1"/>
</dbReference>
<dbReference type="EMBL" id="FXXI01000011">
    <property type="protein sequence ID" value="SMS02574.1"/>
    <property type="molecule type" value="Genomic_DNA"/>
</dbReference>
<dbReference type="EMBL" id="JAWRCO010000002">
    <property type="protein sequence ID" value="MDW6005216.1"/>
    <property type="molecule type" value="Genomic_DNA"/>
</dbReference>
<dbReference type="Proteomes" id="UP000196125">
    <property type="component" value="Unassembled WGS sequence"/>
</dbReference>
<accession>A0A1Y6IY43</accession>
<evidence type="ECO:0000256" key="1">
    <source>
        <dbReference type="SAM" id="SignalP"/>
    </source>
</evidence>
<feature type="signal peptide" evidence="1">
    <location>
        <begin position="1"/>
        <end position="21"/>
    </location>
</feature>
<proteinExistence type="predicted"/>
<keyword evidence="1" id="KW-0732">Signal</keyword>
<gene>
    <name evidence="2" type="ORF">SBX37_20325</name>
    <name evidence="3" type="ORF">VIM7927_03907</name>
</gene>
<feature type="chain" id="PRO_5012306093" description="DUF4124 domain-containing protein" evidence="1">
    <location>
        <begin position="22"/>
        <end position="132"/>
    </location>
</feature>
<keyword evidence="5" id="KW-1185">Reference proteome</keyword>
<sequence length="132" mass="14314">MKSYLTIAVVSSVLFSLYAKADVYECTDKYDPESCEVKGETSSPIFAKGQTGQVLMYDDAGNLVPQSLPEKSAKKSVVVYQCPNGVEGNLPGGQWGFYGCTGQITTSATCDNIHYPHVQTRQCTRLGQLGVF</sequence>
<organism evidence="3 4">
    <name type="scientific">Vibrio mangrovi</name>
    <dbReference type="NCBI Taxonomy" id="474394"/>
    <lineage>
        <taxon>Bacteria</taxon>
        <taxon>Pseudomonadati</taxon>
        <taxon>Pseudomonadota</taxon>
        <taxon>Gammaproteobacteria</taxon>
        <taxon>Vibrionales</taxon>
        <taxon>Vibrionaceae</taxon>
        <taxon>Vibrio</taxon>
    </lineage>
</organism>
<dbReference type="AlphaFoldDB" id="A0A1Y6IY43"/>
<reference evidence="2 5" key="2">
    <citation type="submission" date="2023-11" db="EMBL/GenBank/DDBJ databases">
        <title>Plant-associative lifestyle of Vibrio porteresiae and its evolutionary dynamics.</title>
        <authorList>
            <person name="Rameshkumar N."/>
            <person name="Kirti K."/>
        </authorList>
    </citation>
    <scope>NUCLEOTIDE SEQUENCE [LARGE SCALE GENOMIC DNA]</scope>
    <source>
        <strain evidence="2 5">MSSRF38</strain>
    </source>
</reference>
<dbReference type="Proteomes" id="UP001283366">
    <property type="component" value="Unassembled WGS sequence"/>
</dbReference>
<reference evidence="3 4" key="1">
    <citation type="submission" date="2017-05" db="EMBL/GenBank/DDBJ databases">
        <authorList>
            <person name="Song R."/>
            <person name="Chenine A.L."/>
            <person name="Ruprecht R.M."/>
        </authorList>
    </citation>
    <scope>NUCLEOTIDE SEQUENCE [LARGE SCALE GENOMIC DNA]</scope>
    <source>
        <strain evidence="3 4">CECT 7927</strain>
    </source>
</reference>
<evidence type="ECO:0000313" key="3">
    <source>
        <dbReference type="EMBL" id="SMS02574.1"/>
    </source>
</evidence>
<protein>
    <recommendedName>
        <fullName evidence="6">DUF4124 domain-containing protein</fullName>
    </recommendedName>
</protein>
<evidence type="ECO:0000313" key="2">
    <source>
        <dbReference type="EMBL" id="MDW6005216.1"/>
    </source>
</evidence>